<dbReference type="FunFam" id="1.10.3470.10:FF:000001">
    <property type="entry name" value="Vitamin B12 ABC transporter permease BtuC"/>
    <property type="match status" value="1"/>
</dbReference>
<evidence type="ECO:0000313" key="10">
    <source>
        <dbReference type="Proteomes" id="UP000287756"/>
    </source>
</evidence>
<sequence>MSEHANHSEKQQLEGLTSRYLRATIIFIIASFLVVFLLGVSISVGVTDIQLQTVWEAVFAFDSSLTNHQVIWELRLPRALGAALVGAFLAVSGAVMQGLTRNPLASPSIMGVTHGAAFALIVAIVFFPTISNSGMTISAFIGAGLGVILVFAVGSFSKGGLTPVKLALAGVAVGGMLSSLSSAISLHFQVAKQMSFWYAGGLAATDWVSVKILLIAGAVGLTLAFIISRAVTILSLGEDVSKGLGQNTLVAKSLGIIVVFVLTGAAVSVAGTVGFIGLVIPHVTRFFVGTDYRLIIPVSAVFGSLLLVISDIGARLVNAPYETPVGAITACIGVPFFLYLARGEGRGI</sequence>
<keyword evidence="6 8" id="KW-1133">Transmembrane helix</keyword>
<dbReference type="Proteomes" id="UP000287756">
    <property type="component" value="Chromosome"/>
</dbReference>
<feature type="transmembrane region" description="Helical" evidence="8">
    <location>
        <begin position="79"/>
        <end position="99"/>
    </location>
</feature>
<organism evidence="9 10">
    <name type="scientific">Halobacillus litoralis</name>
    <dbReference type="NCBI Taxonomy" id="45668"/>
    <lineage>
        <taxon>Bacteria</taxon>
        <taxon>Bacillati</taxon>
        <taxon>Bacillota</taxon>
        <taxon>Bacilli</taxon>
        <taxon>Bacillales</taxon>
        <taxon>Bacillaceae</taxon>
        <taxon>Halobacillus</taxon>
    </lineage>
</organism>
<name>A0A410MCU9_9BACI</name>
<dbReference type="PANTHER" id="PTHR30472">
    <property type="entry name" value="FERRIC ENTEROBACTIN TRANSPORT SYSTEM PERMEASE PROTEIN"/>
    <property type="match status" value="1"/>
</dbReference>
<feature type="transmembrane region" description="Helical" evidence="8">
    <location>
        <begin position="321"/>
        <end position="341"/>
    </location>
</feature>
<dbReference type="Gene3D" id="1.10.3470.10">
    <property type="entry name" value="ABC transporter involved in vitamin B12 uptake, BtuC"/>
    <property type="match status" value="1"/>
</dbReference>
<evidence type="ECO:0000256" key="8">
    <source>
        <dbReference type="SAM" id="Phobius"/>
    </source>
</evidence>
<evidence type="ECO:0000256" key="5">
    <source>
        <dbReference type="ARBA" id="ARBA00022692"/>
    </source>
</evidence>
<evidence type="ECO:0000256" key="2">
    <source>
        <dbReference type="ARBA" id="ARBA00007935"/>
    </source>
</evidence>
<dbReference type="GO" id="GO:0033214">
    <property type="term" value="P:siderophore-iron import into cell"/>
    <property type="evidence" value="ECO:0007669"/>
    <property type="project" value="TreeGrafter"/>
</dbReference>
<dbReference type="Pfam" id="PF01032">
    <property type="entry name" value="FecCD"/>
    <property type="match status" value="1"/>
</dbReference>
<evidence type="ECO:0000256" key="6">
    <source>
        <dbReference type="ARBA" id="ARBA00022989"/>
    </source>
</evidence>
<evidence type="ECO:0000256" key="3">
    <source>
        <dbReference type="ARBA" id="ARBA00022448"/>
    </source>
</evidence>
<dbReference type="CDD" id="cd06550">
    <property type="entry name" value="TM_ABC_iron-siderophores_like"/>
    <property type="match status" value="1"/>
</dbReference>
<dbReference type="GO" id="GO:0005886">
    <property type="term" value="C:plasma membrane"/>
    <property type="evidence" value="ECO:0007669"/>
    <property type="project" value="UniProtKB-SubCell"/>
</dbReference>
<protein>
    <submittedName>
        <fullName evidence="9">Ferrichrome ABC transporter permease</fullName>
    </submittedName>
</protein>
<feature type="transmembrane region" description="Helical" evidence="8">
    <location>
        <begin position="254"/>
        <end position="280"/>
    </location>
</feature>
<proteinExistence type="inferred from homology"/>
<accession>A0A410MCU9</accession>
<feature type="transmembrane region" description="Helical" evidence="8">
    <location>
        <begin position="208"/>
        <end position="234"/>
    </location>
</feature>
<evidence type="ECO:0000313" key="9">
    <source>
        <dbReference type="EMBL" id="QAS52574.1"/>
    </source>
</evidence>
<dbReference type="RefSeq" id="WP_128524862.1">
    <property type="nucleotide sequence ID" value="NZ_CANLVY010000009.1"/>
</dbReference>
<comment type="subcellular location">
    <subcellularLocation>
        <location evidence="1">Cell membrane</location>
        <topology evidence="1">Multi-pass membrane protein</topology>
    </subcellularLocation>
</comment>
<dbReference type="PANTHER" id="PTHR30472:SF58">
    <property type="entry name" value="IRON(3+)-HYDROXAMATE IMPORT SYSTEM PERMEASE PROTEIN FHUB"/>
    <property type="match status" value="1"/>
</dbReference>
<dbReference type="InterPro" id="IPR037294">
    <property type="entry name" value="ABC_BtuC-like"/>
</dbReference>
<keyword evidence="7 8" id="KW-0472">Membrane</keyword>
<keyword evidence="3" id="KW-0813">Transport</keyword>
<evidence type="ECO:0000256" key="1">
    <source>
        <dbReference type="ARBA" id="ARBA00004651"/>
    </source>
</evidence>
<keyword evidence="5 8" id="KW-0812">Transmembrane</keyword>
<dbReference type="GO" id="GO:0022857">
    <property type="term" value="F:transmembrane transporter activity"/>
    <property type="evidence" value="ECO:0007669"/>
    <property type="project" value="InterPro"/>
</dbReference>
<feature type="transmembrane region" description="Helical" evidence="8">
    <location>
        <begin position="136"/>
        <end position="154"/>
    </location>
</feature>
<dbReference type="SUPFAM" id="SSF81345">
    <property type="entry name" value="ABC transporter involved in vitamin B12 uptake, BtuC"/>
    <property type="match status" value="1"/>
</dbReference>
<reference evidence="9 10" key="1">
    <citation type="submission" date="2018-01" db="EMBL/GenBank/DDBJ databases">
        <title>The whole genome sequencing and assembly of Halobacillus litoralis ERB031 strain.</title>
        <authorList>
            <person name="Lee S.-J."/>
            <person name="Park M.-K."/>
            <person name="Kim J.-Y."/>
            <person name="Lee Y.-J."/>
            <person name="Yi H."/>
            <person name="Bahn Y.-S."/>
            <person name="Kim J.F."/>
            <person name="Lee D.-W."/>
        </authorList>
    </citation>
    <scope>NUCLEOTIDE SEQUENCE [LARGE SCALE GENOMIC DNA]</scope>
    <source>
        <strain evidence="9 10">ERB 031</strain>
    </source>
</reference>
<dbReference type="InterPro" id="IPR000522">
    <property type="entry name" value="ABC_transptr_permease_BtuC"/>
</dbReference>
<keyword evidence="4" id="KW-1003">Cell membrane</keyword>
<gene>
    <name evidence="9" type="ORF">HLI_10260</name>
</gene>
<dbReference type="AlphaFoldDB" id="A0A410MCU9"/>
<dbReference type="EMBL" id="CP026118">
    <property type="protein sequence ID" value="QAS52574.1"/>
    <property type="molecule type" value="Genomic_DNA"/>
</dbReference>
<evidence type="ECO:0000256" key="4">
    <source>
        <dbReference type="ARBA" id="ARBA00022475"/>
    </source>
</evidence>
<feature type="transmembrane region" description="Helical" evidence="8">
    <location>
        <begin position="111"/>
        <end position="130"/>
    </location>
</feature>
<feature type="transmembrane region" description="Helical" evidence="8">
    <location>
        <begin position="292"/>
        <end position="309"/>
    </location>
</feature>
<comment type="similarity">
    <text evidence="2">Belongs to the binding-protein-dependent transport system permease family. FecCD subfamily.</text>
</comment>
<feature type="transmembrane region" description="Helical" evidence="8">
    <location>
        <begin position="20"/>
        <end position="46"/>
    </location>
</feature>
<feature type="transmembrane region" description="Helical" evidence="8">
    <location>
        <begin position="166"/>
        <end position="188"/>
    </location>
</feature>
<evidence type="ECO:0000256" key="7">
    <source>
        <dbReference type="ARBA" id="ARBA00023136"/>
    </source>
</evidence>
<dbReference type="OrthoDB" id="9811721at2"/>
<dbReference type="KEGG" id="hli:HLI_10260"/>